<dbReference type="GO" id="GO:0005576">
    <property type="term" value="C:extracellular region"/>
    <property type="evidence" value="ECO:0007669"/>
    <property type="project" value="InterPro"/>
</dbReference>
<dbReference type="RefSeq" id="XP_044083675.1">
    <property type="nucleotide sequence ID" value="XM_044227740.1"/>
</dbReference>
<evidence type="ECO:0008006" key="5">
    <source>
        <dbReference type="Google" id="ProtNLM"/>
    </source>
</evidence>
<evidence type="ECO:0000313" key="3">
    <source>
        <dbReference type="Ensembl" id="ENSNVIP00000004554.1"/>
    </source>
</evidence>
<dbReference type="RefSeq" id="XP_044083671.1">
    <property type="nucleotide sequence ID" value="XM_044227736.1"/>
</dbReference>
<dbReference type="GO" id="GO:0016020">
    <property type="term" value="C:membrane"/>
    <property type="evidence" value="ECO:0007669"/>
    <property type="project" value="TreeGrafter"/>
</dbReference>
<dbReference type="GeneTree" id="ENSGT01030000234599"/>
<dbReference type="PANTHER" id="PTHR14096:SF27">
    <property type="entry name" value="APOLIPOPROTEIN L2"/>
    <property type="match status" value="1"/>
</dbReference>
<protein>
    <recommendedName>
        <fullName evidence="5">Apolipoprotein L3</fullName>
    </recommendedName>
</protein>
<reference evidence="3" key="2">
    <citation type="submission" date="2025-09" db="UniProtKB">
        <authorList>
            <consortium name="Ensembl"/>
        </authorList>
    </citation>
    <scope>IDENTIFICATION</scope>
</reference>
<dbReference type="Pfam" id="PF05461">
    <property type="entry name" value="ApoL"/>
    <property type="match status" value="1"/>
</dbReference>
<keyword evidence="2" id="KW-0175">Coiled coil</keyword>
<dbReference type="PANTHER" id="PTHR14096">
    <property type="entry name" value="APOLIPOPROTEIN L"/>
    <property type="match status" value="1"/>
</dbReference>
<dbReference type="KEGG" id="nvs:122891795"/>
<dbReference type="Ensembl" id="ENSNVIT00000005366.1">
    <property type="protein sequence ID" value="ENSNVIP00000004554.1"/>
    <property type="gene ID" value="ENSNVIG00000003674.1"/>
</dbReference>
<dbReference type="RefSeq" id="XP_044083669.1">
    <property type="nucleotide sequence ID" value="XM_044227734.1"/>
</dbReference>
<proteinExistence type="inferred from homology"/>
<comment type="similarity">
    <text evidence="1">Belongs to the apolipoprotein L family.</text>
</comment>
<sequence length="339" mass="36725">MASGAGGPSPGSESLLEEAIETLLNTVRREELDALLSDHESWERFVAEATLSREEAEALREVLNELQRRMDMEAEEQEARESFLHQFPEFKLKLEERIRKLHELADEVDRVHRDCTIANVVANSTAVVSGILSILGLGLAPVTAGASLALLATGVGLGAAATVTQVTTSIVEDSSKSSAKAQASHLTSTDFDKGEVIAKVLHDHMPQIYSLTDTCFTALQNIAKNVRAINLAKVKPRLVVNARRLMTAPRVSVRNGRQVQKAFGGTALAMTKEARIVGAATAGLSLAMDVVSLVKDSEHLQKGAKTESAEDIRQQARELESKLKKLSKIYEILKEGPTP</sequence>
<feature type="coiled-coil region" evidence="2">
    <location>
        <begin position="46"/>
        <end position="76"/>
    </location>
</feature>
<organism evidence="3 4">
    <name type="scientific">Neovison vison</name>
    <name type="common">American mink</name>
    <name type="synonym">Mustela vison</name>
    <dbReference type="NCBI Taxonomy" id="452646"/>
    <lineage>
        <taxon>Eukaryota</taxon>
        <taxon>Metazoa</taxon>
        <taxon>Chordata</taxon>
        <taxon>Craniata</taxon>
        <taxon>Vertebrata</taxon>
        <taxon>Euteleostomi</taxon>
        <taxon>Mammalia</taxon>
        <taxon>Eutheria</taxon>
        <taxon>Laurasiatheria</taxon>
        <taxon>Carnivora</taxon>
        <taxon>Caniformia</taxon>
        <taxon>Musteloidea</taxon>
        <taxon>Mustelidae</taxon>
        <taxon>Mustelinae</taxon>
        <taxon>Neogale</taxon>
    </lineage>
</organism>
<dbReference type="GO" id="GO:0008289">
    <property type="term" value="F:lipid binding"/>
    <property type="evidence" value="ECO:0007669"/>
    <property type="project" value="InterPro"/>
</dbReference>
<evidence type="ECO:0000256" key="2">
    <source>
        <dbReference type="SAM" id="Coils"/>
    </source>
</evidence>
<dbReference type="InterPro" id="IPR008405">
    <property type="entry name" value="ApoL"/>
</dbReference>
<reference evidence="3" key="1">
    <citation type="submission" date="2025-08" db="UniProtKB">
        <authorList>
            <consortium name="Ensembl"/>
        </authorList>
    </citation>
    <scope>IDENTIFICATION</scope>
</reference>
<feature type="coiled-coil region" evidence="2">
    <location>
        <begin position="309"/>
        <end position="336"/>
    </location>
</feature>
<name>A0A8C7A8B3_NEOVI</name>
<dbReference type="GeneID" id="122891795"/>
<evidence type="ECO:0000256" key="1">
    <source>
        <dbReference type="ARBA" id="ARBA00010090"/>
    </source>
</evidence>
<keyword evidence="4" id="KW-1185">Reference proteome</keyword>
<gene>
    <name evidence="3" type="primary">LOC122891795</name>
</gene>
<dbReference type="RefSeq" id="XP_044083674.1">
    <property type="nucleotide sequence ID" value="XM_044227739.1"/>
</dbReference>
<dbReference type="RefSeq" id="XP_044083670.1">
    <property type="nucleotide sequence ID" value="XM_044227735.1"/>
</dbReference>
<accession>A0A8C7A8B3</accession>
<dbReference type="AlphaFoldDB" id="A0A8C7A8B3"/>
<dbReference type="Proteomes" id="UP000694425">
    <property type="component" value="Unplaced"/>
</dbReference>
<evidence type="ECO:0000313" key="4">
    <source>
        <dbReference type="Proteomes" id="UP000694425"/>
    </source>
</evidence>
<dbReference type="GO" id="GO:0042157">
    <property type="term" value="P:lipoprotein metabolic process"/>
    <property type="evidence" value="ECO:0007669"/>
    <property type="project" value="InterPro"/>
</dbReference>
<dbReference type="GO" id="GO:0006869">
    <property type="term" value="P:lipid transport"/>
    <property type="evidence" value="ECO:0007669"/>
    <property type="project" value="InterPro"/>
</dbReference>
<dbReference type="RefSeq" id="XP_044083672.1">
    <property type="nucleotide sequence ID" value="XM_044227737.1"/>
</dbReference>